<name>A0A182MIW1_9DIPT</name>
<keyword evidence="3" id="KW-1185">Reference proteome</keyword>
<protein>
    <submittedName>
        <fullName evidence="2">Uncharacterized protein</fullName>
    </submittedName>
</protein>
<evidence type="ECO:0000313" key="2">
    <source>
        <dbReference type="EnsemblMetazoa" id="ACUA019331-PA"/>
    </source>
</evidence>
<reference evidence="3" key="1">
    <citation type="submission" date="2013-09" db="EMBL/GenBank/DDBJ databases">
        <title>The Genome Sequence of Anopheles culicifacies species A.</title>
        <authorList>
            <consortium name="The Broad Institute Genomics Platform"/>
            <person name="Neafsey D.E."/>
            <person name="Besansky N."/>
            <person name="Howell P."/>
            <person name="Walton C."/>
            <person name="Young S.K."/>
            <person name="Zeng Q."/>
            <person name="Gargeya S."/>
            <person name="Fitzgerald M."/>
            <person name="Haas B."/>
            <person name="Abouelleil A."/>
            <person name="Allen A.W."/>
            <person name="Alvarado L."/>
            <person name="Arachchi H.M."/>
            <person name="Berlin A.M."/>
            <person name="Chapman S.B."/>
            <person name="Gainer-Dewar J."/>
            <person name="Goldberg J."/>
            <person name="Griggs A."/>
            <person name="Gujja S."/>
            <person name="Hansen M."/>
            <person name="Howarth C."/>
            <person name="Imamovic A."/>
            <person name="Ireland A."/>
            <person name="Larimer J."/>
            <person name="McCowan C."/>
            <person name="Murphy C."/>
            <person name="Pearson M."/>
            <person name="Poon T.W."/>
            <person name="Priest M."/>
            <person name="Roberts A."/>
            <person name="Saif S."/>
            <person name="Shea T."/>
            <person name="Sisk P."/>
            <person name="Sykes S."/>
            <person name="Wortman J."/>
            <person name="Nusbaum C."/>
            <person name="Birren B."/>
        </authorList>
    </citation>
    <scope>NUCLEOTIDE SEQUENCE [LARGE SCALE GENOMIC DNA]</scope>
    <source>
        <strain evidence="3">A-37</strain>
    </source>
</reference>
<feature type="compositionally biased region" description="Pro residues" evidence="1">
    <location>
        <begin position="39"/>
        <end position="58"/>
    </location>
</feature>
<dbReference type="Proteomes" id="UP000075883">
    <property type="component" value="Unassembled WGS sequence"/>
</dbReference>
<evidence type="ECO:0000313" key="3">
    <source>
        <dbReference type="Proteomes" id="UP000075883"/>
    </source>
</evidence>
<sequence length="362" mass="39278">MKEYSKNTRDDACGKPALLPSVGTVPIRLAVEPSGAPAPALPPPPPPPPPPPFGPTAPPAFGLAFGKDSLKDIAAGEICCGAVEWFGAGGDFNASRFWNDGSNGSHLNSRFRQVRFGRQSFTGKHIRIVRPLELLLEKLDLIDGKGRTVALQFTLQAQPFGIIIDEDLLRALSARPRPRTSPCTGHSSVQVSKAMFGERVFPIVRDRFDIGWVCAGAASAPTATTTTTASTSPTVRIVNTQHRFRTLHRTTAVAVLVVQEGRIVECFPLQITTDIITECVRCVRLLAELFLGGQVAQHPVDGGNLRRMWREVIRSFSSLSRISQAKMFGQLFLNCEILFTTSGVATRGFDPPIARGRMLPVS</sequence>
<organism evidence="2 3">
    <name type="scientific">Anopheles culicifacies</name>
    <dbReference type="NCBI Taxonomy" id="139723"/>
    <lineage>
        <taxon>Eukaryota</taxon>
        <taxon>Metazoa</taxon>
        <taxon>Ecdysozoa</taxon>
        <taxon>Arthropoda</taxon>
        <taxon>Hexapoda</taxon>
        <taxon>Insecta</taxon>
        <taxon>Pterygota</taxon>
        <taxon>Neoptera</taxon>
        <taxon>Endopterygota</taxon>
        <taxon>Diptera</taxon>
        <taxon>Nematocera</taxon>
        <taxon>Culicoidea</taxon>
        <taxon>Culicidae</taxon>
        <taxon>Anophelinae</taxon>
        <taxon>Anopheles</taxon>
        <taxon>culicifacies species complex</taxon>
    </lineage>
</organism>
<feature type="region of interest" description="Disordered" evidence="1">
    <location>
        <begin position="33"/>
        <end position="59"/>
    </location>
</feature>
<dbReference type="EnsemblMetazoa" id="ACUA019331-RA">
    <property type="protein sequence ID" value="ACUA019331-PA"/>
    <property type="gene ID" value="ACUA019331"/>
</dbReference>
<feature type="compositionally biased region" description="Basic and acidic residues" evidence="1">
    <location>
        <begin position="1"/>
        <end position="13"/>
    </location>
</feature>
<dbReference type="SUPFAM" id="SSF101447">
    <property type="entry name" value="Formin homology 2 domain (FH2 domain)"/>
    <property type="match status" value="1"/>
</dbReference>
<reference evidence="2" key="2">
    <citation type="submission" date="2020-05" db="UniProtKB">
        <authorList>
            <consortium name="EnsemblMetazoa"/>
        </authorList>
    </citation>
    <scope>IDENTIFICATION</scope>
    <source>
        <strain evidence="2">A-37</strain>
    </source>
</reference>
<evidence type="ECO:0000256" key="1">
    <source>
        <dbReference type="SAM" id="MobiDB-lite"/>
    </source>
</evidence>
<proteinExistence type="predicted"/>
<dbReference type="EMBL" id="AXCM01008789">
    <property type="status" value="NOT_ANNOTATED_CDS"/>
    <property type="molecule type" value="Genomic_DNA"/>
</dbReference>
<dbReference type="AlphaFoldDB" id="A0A182MIW1"/>
<dbReference type="VEuPathDB" id="VectorBase:ACUA019331"/>
<accession>A0A182MIW1</accession>
<feature type="region of interest" description="Disordered" evidence="1">
    <location>
        <begin position="1"/>
        <end position="20"/>
    </location>
</feature>
<dbReference type="EMBL" id="AXCM01008788">
    <property type="status" value="NOT_ANNOTATED_CDS"/>
    <property type="molecule type" value="Genomic_DNA"/>
</dbReference>